<dbReference type="InterPro" id="IPR039329">
    <property type="entry name" value="SIAE"/>
</dbReference>
<protein>
    <submittedName>
        <fullName evidence="4">Sialate O-acetylesterase</fullName>
    </submittedName>
</protein>
<dbReference type="PANTHER" id="PTHR22901:SF0">
    <property type="entry name" value="SIALATE O-ACETYLESTERASE"/>
    <property type="match status" value="1"/>
</dbReference>
<dbReference type="Proteomes" id="UP000245999">
    <property type="component" value="Chromosome"/>
</dbReference>
<name>A0A2Z3GH80_9BACT</name>
<dbReference type="GO" id="GO:0005975">
    <property type="term" value="P:carbohydrate metabolic process"/>
    <property type="evidence" value="ECO:0007669"/>
    <property type="project" value="TreeGrafter"/>
</dbReference>
<feature type="domain" description="Sialate O-acetylesterase" evidence="3">
    <location>
        <begin position="106"/>
        <end position="355"/>
    </location>
</feature>
<dbReference type="PANTHER" id="PTHR22901">
    <property type="entry name" value="SIALATE O-ACETYLESTERASE"/>
    <property type="match status" value="1"/>
</dbReference>
<organism evidence="4 5">
    <name type="scientific">Hymenobacter nivis</name>
    <dbReference type="NCBI Taxonomy" id="1850093"/>
    <lineage>
        <taxon>Bacteria</taxon>
        <taxon>Pseudomonadati</taxon>
        <taxon>Bacteroidota</taxon>
        <taxon>Cytophagia</taxon>
        <taxon>Cytophagales</taxon>
        <taxon>Hymenobacteraceae</taxon>
        <taxon>Hymenobacter</taxon>
    </lineage>
</organism>
<feature type="chain" id="PRO_5016273503" evidence="2">
    <location>
        <begin position="24"/>
        <end position="486"/>
    </location>
</feature>
<dbReference type="GO" id="GO:0001681">
    <property type="term" value="F:sialate O-acetylesterase activity"/>
    <property type="evidence" value="ECO:0007669"/>
    <property type="project" value="InterPro"/>
</dbReference>
<proteinExistence type="predicted"/>
<feature type="signal peptide" evidence="2">
    <location>
        <begin position="1"/>
        <end position="23"/>
    </location>
</feature>
<reference evidence="5" key="1">
    <citation type="submission" date="2018-04" db="EMBL/GenBank/DDBJ databases">
        <title>Complete genome of Antarctic heterotrophic bacterium Hymenobacter nivis.</title>
        <authorList>
            <person name="Terashima M."/>
        </authorList>
    </citation>
    <scope>NUCLEOTIDE SEQUENCE [LARGE SCALE GENOMIC DNA]</scope>
    <source>
        <strain evidence="5">NBRC 111535</strain>
    </source>
</reference>
<gene>
    <name evidence="4" type="ORF">DDQ68_01285</name>
</gene>
<evidence type="ECO:0000256" key="2">
    <source>
        <dbReference type="SAM" id="SignalP"/>
    </source>
</evidence>
<dbReference type="KEGG" id="hnv:DDQ68_01285"/>
<evidence type="ECO:0000256" key="1">
    <source>
        <dbReference type="ARBA" id="ARBA00022801"/>
    </source>
</evidence>
<accession>A0A2Z3GH80</accession>
<dbReference type="AlphaFoldDB" id="A0A2Z3GH80"/>
<dbReference type="RefSeq" id="WP_109652299.1">
    <property type="nucleotide sequence ID" value="NZ_CP029145.1"/>
</dbReference>
<dbReference type="EMBL" id="CP029145">
    <property type="protein sequence ID" value="AWM31541.1"/>
    <property type="molecule type" value="Genomic_DNA"/>
</dbReference>
<dbReference type="Pfam" id="PF03629">
    <property type="entry name" value="SASA"/>
    <property type="match status" value="1"/>
</dbReference>
<evidence type="ECO:0000313" key="4">
    <source>
        <dbReference type="EMBL" id="AWM31541.1"/>
    </source>
</evidence>
<dbReference type="InterPro" id="IPR036514">
    <property type="entry name" value="SGNH_hydro_sf"/>
</dbReference>
<keyword evidence="5" id="KW-1185">Reference proteome</keyword>
<keyword evidence="2" id="KW-0732">Signal</keyword>
<dbReference type="SUPFAM" id="SSF52266">
    <property type="entry name" value="SGNH hydrolase"/>
    <property type="match status" value="1"/>
</dbReference>
<dbReference type="InterPro" id="IPR005181">
    <property type="entry name" value="SASA"/>
</dbReference>
<evidence type="ECO:0000259" key="3">
    <source>
        <dbReference type="Pfam" id="PF03629"/>
    </source>
</evidence>
<dbReference type="Gene3D" id="3.40.50.1110">
    <property type="entry name" value="SGNH hydrolase"/>
    <property type="match status" value="1"/>
</dbReference>
<keyword evidence="1" id="KW-0378">Hydrolase</keyword>
<dbReference type="OrthoDB" id="9816001at2"/>
<evidence type="ECO:0000313" key="5">
    <source>
        <dbReference type="Proteomes" id="UP000245999"/>
    </source>
</evidence>
<sequence>MAAHFRLSLLLLLACLTGHVARATVRLPALVGSHMVLKRDQPLRLWGWAGPSEAVRLTFRGRSYAASVPDAGGRWQATLPAMPAGGPYILTVVGQNTIVLNDVLVGDVWLAAGQSNMQLQVKDSNPRGYQPVQDADQEIAAANYPAIRLFTVRQSAASRPAADAAGSGWQVCSPATVAGFSAVAYFFGREIHQRYQVPVGLLVSSWGGTPAEAWVSAEGLRALPEFGPRITGFSRRDSIRRDDHWQPTALYNSMIAPLRPVALKGIIWYQGESNANRAEQYCTLFPALIADWRAQWGTPLPFLFVQLANYQAAKAEPAESEWAELREAQAGALALPGTGMATAIDVGDAADIHPHNKQAVGYRLALVARRVAYGEKKLVTSGPTYADMAVTGASVRLIFTSVGGLVAKNGLPLQGFAVAGADRVFYWATARLAGDKVLVESPQVPAPVAVRYDWADNPAGNLTNKEDLPAVPFRTDTWPGLTAGRK</sequence>